<evidence type="ECO:0000313" key="3">
    <source>
        <dbReference type="Proteomes" id="UP001642900"/>
    </source>
</evidence>
<protein>
    <submittedName>
        <fullName evidence="2">EncA/B family entericidin</fullName>
    </submittedName>
</protein>
<dbReference type="AlphaFoldDB" id="A0A6G4W760"/>
<dbReference type="EMBL" id="JAAKZF010000002">
    <property type="protein sequence ID" value="NGO50158.1"/>
    <property type="molecule type" value="Genomic_DNA"/>
</dbReference>
<sequence>MKLPRFAPIAAILACALIVSACANTIRGVGRDVSNTATATEQAVEDIAN</sequence>
<organism evidence="2 3">
    <name type="scientific">Allomesorhizobium camelthorni</name>
    <dbReference type="NCBI Taxonomy" id="475069"/>
    <lineage>
        <taxon>Bacteria</taxon>
        <taxon>Pseudomonadati</taxon>
        <taxon>Pseudomonadota</taxon>
        <taxon>Alphaproteobacteria</taxon>
        <taxon>Hyphomicrobiales</taxon>
        <taxon>Phyllobacteriaceae</taxon>
        <taxon>Allomesorhizobium</taxon>
    </lineage>
</organism>
<dbReference type="RefSeq" id="WP_165023177.1">
    <property type="nucleotide sequence ID" value="NZ_JAAKZF010000002.1"/>
</dbReference>
<reference evidence="2 3" key="1">
    <citation type="submission" date="2020-02" db="EMBL/GenBank/DDBJ databases">
        <title>Genome sequence of strain CCNWXJ40-4.</title>
        <authorList>
            <person name="Gao J."/>
            <person name="Sun J."/>
        </authorList>
    </citation>
    <scope>NUCLEOTIDE SEQUENCE [LARGE SCALE GENOMIC DNA]</scope>
    <source>
        <strain evidence="2 3">CCNWXJ 40-4</strain>
    </source>
</reference>
<feature type="signal peptide" evidence="1">
    <location>
        <begin position="1"/>
        <end position="23"/>
    </location>
</feature>
<feature type="chain" id="PRO_5026253498" evidence="1">
    <location>
        <begin position="24"/>
        <end position="49"/>
    </location>
</feature>
<keyword evidence="3" id="KW-1185">Reference proteome</keyword>
<evidence type="ECO:0000313" key="2">
    <source>
        <dbReference type="EMBL" id="NGO50158.1"/>
    </source>
</evidence>
<accession>A0A6G4W760</accession>
<dbReference type="PROSITE" id="PS51257">
    <property type="entry name" value="PROKAR_LIPOPROTEIN"/>
    <property type="match status" value="1"/>
</dbReference>
<name>A0A6G4W760_9HYPH</name>
<comment type="caution">
    <text evidence="2">The sequence shown here is derived from an EMBL/GenBank/DDBJ whole genome shotgun (WGS) entry which is preliminary data.</text>
</comment>
<proteinExistence type="predicted"/>
<gene>
    <name evidence="2" type="ORF">G6N73_03015</name>
</gene>
<dbReference type="Proteomes" id="UP001642900">
    <property type="component" value="Unassembled WGS sequence"/>
</dbReference>
<keyword evidence="1" id="KW-0732">Signal</keyword>
<evidence type="ECO:0000256" key="1">
    <source>
        <dbReference type="SAM" id="SignalP"/>
    </source>
</evidence>